<keyword evidence="21" id="KW-1185">Reference proteome</keyword>
<dbReference type="SUPFAM" id="SSF52279">
    <property type="entry name" value="Beta-D-glucan exohydrolase, C-terminal domain"/>
    <property type="match status" value="1"/>
</dbReference>
<feature type="domain" description="Glycoside hydrolase family 3 N-terminal" evidence="18">
    <location>
        <begin position="6"/>
        <end position="91"/>
    </location>
</feature>
<protein>
    <recommendedName>
        <fullName evidence="14">Probable beta-glucosidase G</fullName>
        <ecNumber evidence="5">3.2.1.21</ecNumber>
    </recommendedName>
    <alternativeName>
        <fullName evidence="15">Beta-D-glucoside glucohydrolase G</fullName>
    </alternativeName>
    <alternativeName>
        <fullName evidence="16">Cellobiase G</fullName>
    </alternativeName>
    <alternativeName>
        <fullName evidence="17">Gentiobiase G</fullName>
    </alternativeName>
</protein>
<feature type="domain" description="Glycoside hydrolase family 3 C-terminal" evidence="19">
    <location>
        <begin position="162"/>
        <end position="234"/>
    </location>
</feature>
<dbReference type="InterPro" id="IPR036881">
    <property type="entry name" value="Glyco_hydro_3_C_sf"/>
</dbReference>
<dbReference type="Pfam" id="PF01915">
    <property type="entry name" value="Glyco_hydro_3_C"/>
    <property type="match status" value="1"/>
</dbReference>
<dbReference type="GO" id="GO:0009251">
    <property type="term" value="P:glucan catabolic process"/>
    <property type="evidence" value="ECO:0007669"/>
    <property type="project" value="TreeGrafter"/>
</dbReference>
<comment type="function">
    <text evidence="13">Beta-glucosidases are one of a number of cellulolytic enzymes involved in the degradation of cellulosic biomass. Catalyzes the last step releasing glucose from the inhibitory cellobiose.</text>
</comment>
<evidence type="ECO:0000256" key="7">
    <source>
        <dbReference type="ARBA" id="ARBA00022729"/>
    </source>
</evidence>
<evidence type="ECO:0000256" key="11">
    <source>
        <dbReference type="ARBA" id="ARBA00023295"/>
    </source>
</evidence>
<evidence type="ECO:0000256" key="2">
    <source>
        <dbReference type="ARBA" id="ARBA00004613"/>
    </source>
</evidence>
<dbReference type="Pfam" id="PF00933">
    <property type="entry name" value="Glyco_hydro_3"/>
    <property type="match status" value="1"/>
</dbReference>
<keyword evidence="12" id="KW-0624">Polysaccharide degradation</keyword>
<accession>A0A8H5KP53</accession>
<evidence type="ECO:0000313" key="20">
    <source>
        <dbReference type="EMBL" id="KAF5577437.1"/>
    </source>
</evidence>
<reference evidence="20 21" key="1">
    <citation type="submission" date="2020-05" db="EMBL/GenBank/DDBJ databases">
        <title>Identification and distribution of gene clusters putatively required for synthesis of sphingolipid metabolism inhibitors in phylogenetically diverse species of the filamentous fungus Fusarium.</title>
        <authorList>
            <person name="Kim H.-S."/>
            <person name="Busman M."/>
            <person name="Brown D.W."/>
            <person name="Divon H."/>
            <person name="Uhlig S."/>
            <person name="Proctor R.H."/>
        </authorList>
    </citation>
    <scope>NUCLEOTIDE SEQUENCE [LARGE SCALE GENOMIC DNA]</scope>
    <source>
        <strain evidence="20 21">NRRL 36939</strain>
    </source>
</reference>
<comment type="pathway">
    <text evidence="3">Glycan metabolism; cellulose degradation.</text>
</comment>
<dbReference type="InterPro" id="IPR017853">
    <property type="entry name" value="GH"/>
</dbReference>
<name>A0A8H5KP53_9HYPO</name>
<evidence type="ECO:0000256" key="10">
    <source>
        <dbReference type="ARBA" id="ARBA00023277"/>
    </source>
</evidence>
<evidence type="ECO:0000256" key="12">
    <source>
        <dbReference type="ARBA" id="ARBA00023326"/>
    </source>
</evidence>
<keyword evidence="11 20" id="KW-0326">Glycosidase</keyword>
<keyword evidence="9" id="KW-0325">Glycoprotein</keyword>
<evidence type="ECO:0000259" key="18">
    <source>
        <dbReference type="Pfam" id="PF00933"/>
    </source>
</evidence>
<evidence type="ECO:0000256" key="8">
    <source>
        <dbReference type="ARBA" id="ARBA00022801"/>
    </source>
</evidence>
<evidence type="ECO:0000256" key="5">
    <source>
        <dbReference type="ARBA" id="ARBA00012744"/>
    </source>
</evidence>
<evidence type="ECO:0000256" key="9">
    <source>
        <dbReference type="ARBA" id="ARBA00023180"/>
    </source>
</evidence>
<evidence type="ECO:0000313" key="21">
    <source>
        <dbReference type="Proteomes" id="UP000546213"/>
    </source>
</evidence>
<dbReference type="Proteomes" id="UP000546213">
    <property type="component" value="Unassembled WGS sequence"/>
</dbReference>
<evidence type="ECO:0000256" key="16">
    <source>
        <dbReference type="ARBA" id="ARBA00041601"/>
    </source>
</evidence>
<dbReference type="InterPro" id="IPR002772">
    <property type="entry name" value="Glyco_hydro_3_C"/>
</dbReference>
<dbReference type="PANTHER" id="PTHR42715:SF12">
    <property type="entry name" value="BETA-GLUCOSIDASE G-RELATED"/>
    <property type="match status" value="1"/>
</dbReference>
<dbReference type="InterPro" id="IPR036962">
    <property type="entry name" value="Glyco_hydro_3_N_sf"/>
</dbReference>
<dbReference type="GO" id="GO:0008422">
    <property type="term" value="F:beta-glucosidase activity"/>
    <property type="evidence" value="ECO:0007669"/>
    <property type="project" value="UniProtKB-EC"/>
</dbReference>
<evidence type="ECO:0000259" key="19">
    <source>
        <dbReference type="Pfam" id="PF01915"/>
    </source>
</evidence>
<comment type="subcellular location">
    <subcellularLocation>
        <location evidence="2">Secreted</location>
    </subcellularLocation>
</comment>
<keyword evidence="10" id="KW-0119">Carbohydrate metabolism</keyword>
<dbReference type="InterPro" id="IPR050288">
    <property type="entry name" value="Cellulose_deg_GH3"/>
</dbReference>
<keyword evidence="7" id="KW-0732">Signal</keyword>
<evidence type="ECO:0000256" key="17">
    <source>
        <dbReference type="ARBA" id="ARBA00041808"/>
    </source>
</evidence>
<organism evidence="20 21">
    <name type="scientific">Fusarium pseudocircinatum</name>
    <dbReference type="NCBI Taxonomy" id="56676"/>
    <lineage>
        <taxon>Eukaryota</taxon>
        <taxon>Fungi</taxon>
        <taxon>Dikarya</taxon>
        <taxon>Ascomycota</taxon>
        <taxon>Pezizomycotina</taxon>
        <taxon>Sordariomycetes</taxon>
        <taxon>Hypocreomycetidae</taxon>
        <taxon>Hypocreales</taxon>
        <taxon>Nectriaceae</taxon>
        <taxon>Fusarium</taxon>
        <taxon>Fusarium fujikuroi species complex</taxon>
    </lineage>
</organism>
<dbReference type="EMBL" id="JAAOAS010000386">
    <property type="protein sequence ID" value="KAF5577437.1"/>
    <property type="molecule type" value="Genomic_DNA"/>
</dbReference>
<dbReference type="EC" id="3.2.1.21" evidence="5"/>
<dbReference type="InterPro" id="IPR001764">
    <property type="entry name" value="Glyco_hydro_3_N"/>
</dbReference>
<dbReference type="Gene3D" id="3.20.20.300">
    <property type="entry name" value="Glycoside hydrolase, family 3, N-terminal domain"/>
    <property type="match status" value="1"/>
</dbReference>
<dbReference type="OrthoDB" id="416222at2759"/>
<keyword evidence="8" id="KW-0378">Hydrolase</keyword>
<comment type="similarity">
    <text evidence="4">Belongs to the glycosyl hydrolase 3 family.</text>
</comment>
<proteinExistence type="inferred from homology"/>
<dbReference type="SUPFAM" id="SSF51445">
    <property type="entry name" value="(Trans)glycosidases"/>
    <property type="match status" value="1"/>
</dbReference>
<evidence type="ECO:0000256" key="1">
    <source>
        <dbReference type="ARBA" id="ARBA00000448"/>
    </source>
</evidence>
<evidence type="ECO:0000256" key="4">
    <source>
        <dbReference type="ARBA" id="ARBA00005336"/>
    </source>
</evidence>
<evidence type="ECO:0000256" key="6">
    <source>
        <dbReference type="ARBA" id="ARBA00022525"/>
    </source>
</evidence>
<gene>
    <name evidence="20" type="ORF">FPCIR_12133</name>
</gene>
<comment type="catalytic activity">
    <reaction evidence="1">
        <text>Hydrolysis of terminal, non-reducing beta-D-glucosyl residues with release of beta-D-glucose.</text>
        <dbReference type="EC" id="3.2.1.21"/>
    </reaction>
</comment>
<evidence type="ECO:0000256" key="13">
    <source>
        <dbReference type="ARBA" id="ARBA00024983"/>
    </source>
</evidence>
<sequence length="362" mass="39645">MGVSSNTDDRSLHELYLWPFADAIHAGTAGIMCSYNRLNQPYACENPRVLDEILRKELGFEGYVVSDWFAVHSGRESLEAGLDINMPGAIDEAAIRGTGNSYWGPKNITRMVESGVDPIMTFTMATQRGINLNTLAILKDISSRDVRRDHAWLIRKIGADGIVLLKNLNNTLPLKAPKNVGIFGNDASPPINGIAFEETKPFVIGTLDVGGCSSTGRKMYLVSTWEAIMAEGKQICARVQYIFNNEVLAADDFRSIYPTPEGKVNSSGKLPSTILAEEKDYEIPIINLSASEVTSPGAWQANFTEGQFIEYSHFDKHGIKPLFQFGFGLSCTGFEIQDTVEGDSKRLKNVAARPDPNAGTIG</sequence>
<dbReference type="AlphaFoldDB" id="A0A8H5KP53"/>
<keyword evidence="6" id="KW-0964">Secreted</keyword>
<dbReference type="GO" id="GO:0005576">
    <property type="term" value="C:extracellular region"/>
    <property type="evidence" value="ECO:0007669"/>
    <property type="project" value="UniProtKB-SubCell"/>
</dbReference>
<comment type="caution">
    <text evidence="20">The sequence shown here is derived from an EMBL/GenBank/DDBJ whole genome shotgun (WGS) entry which is preliminary data.</text>
</comment>
<dbReference type="PANTHER" id="PTHR42715">
    <property type="entry name" value="BETA-GLUCOSIDASE"/>
    <property type="match status" value="1"/>
</dbReference>
<evidence type="ECO:0000256" key="15">
    <source>
        <dbReference type="ARBA" id="ARBA00041276"/>
    </source>
</evidence>
<evidence type="ECO:0000256" key="14">
    <source>
        <dbReference type="ARBA" id="ARBA00039579"/>
    </source>
</evidence>
<dbReference type="Gene3D" id="3.40.50.1700">
    <property type="entry name" value="Glycoside hydrolase family 3 C-terminal domain"/>
    <property type="match status" value="2"/>
</dbReference>
<evidence type="ECO:0000256" key="3">
    <source>
        <dbReference type="ARBA" id="ARBA00004987"/>
    </source>
</evidence>